<dbReference type="Gene3D" id="3.40.50.80">
    <property type="entry name" value="Nucleotide-binding domain of ferredoxin-NADP reductase (FNR) module"/>
    <property type="match status" value="1"/>
</dbReference>
<gene>
    <name evidence="2" type="ORF">HH214_19230</name>
</gene>
<sequence length="233" mass="26628">MLHNIKRKAFDLLENRMLRTGNVLETRHWSSSALVEVDLHLPTDNMNNWNEVNYIKCKVNDFTYRDYTPASWDSETQTCTLYIDTNHNGAGSEWAKNLQQGDAVHYLSIKSTRQTPVHTSAVICLGDESSIGHLLAMQQLAKPLTRFSGAVAISDEASRSLFKEYFTSSLQTVSKLDHYGHHALTEWLLQQTFHLENTIFYLVGNSTMVTQLRKVLKKFGYGSNQIKAQGFWH</sequence>
<dbReference type="InterPro" id="IPR007037">
    <property type="entry name" value="SIP_rossman_dom"/>
</dbReference>
<evidence type="ECO:0000313" key="3">
    <source>
        <dbReference type="Proteomes" id="UP000503278"/>
    </source>
</evidence>
<dbReference type="SUPFAM" id="SSF52343">
    <property type="entry name" value="Ferredoxin reductase-like, C-terminal NADP-linked domain"/>
    <property type="match status" value="1"/>
</dbReference>
<organism evidence="2 3">
    <name type="scientific">Mucilaginibacter robiniae</name>
    <dbReference type="NCBI Taxonomy" id="2728022"/>
    <lineage>
        <taxon>Bacteria</taxon>
        <taxon>Pseudomonadati</taxon>
        <taxon>Bacteroidota</taxon>
        <taxon>Sphingobacteriia</taxon>
        <taxon>Sphingobacteriales</taxon>
        <taxon>Sphingobacteriaceae</taxon>
        <taxon>Mucilaginibacter</taxon>
    </lineage>
</organism>
<dbReference type="InterPro" id="IPR039261">
    <property type="entry name" value="FNR_nucleotide-bd"/>
</dbReference>
<proteinExistence type="predicted"/>
<dbReference type="EMBL" id="CP051682">
    <property type="protein sequence ID" value="QJD97857.1"/>
    <property type="molecule type" value="Genomic_DNA"/>
</dbReference>
<dbReference type="SUPFAM" id="SSF63380">
    <property type="entry name" value="Riboflavin synthase domain-like"/>
    <property type="match status" value="1"/>
</dbReference>
<dbReference type="KEGG" id="mrob:HH214_19230"/>
<dbReference type="Pfam" id="PF04954">
    <property type="entry name" value="SIP"/>
    <property type="match status" value="1"/>
</dbReference>
<dbReference type="InterPro" id="IPR017938">
    <property type="entry name" value="Riboflavin_synthase-like_b-brl"/>
</dbReference>
<accession>A0A7L5E646</accession>
<reference evidence="2 3" key="1">
    <citation type="submission" date="2020-04" db="EMBL/GenBank/DDBJ databases">
        <title>Genome sequencing of novel species.</title>
        <authorList>
            <person name="Heo J."/>
            <person name="Kim S.-J."/>
            <person name="Kim J.-S."/>
            <person name="Hong S.-B."/>
            <person name="Kwon S.-W."/>
        </authorList>
    </citation>
    <scope>NUCLEOTIDE SEQUENCE [LARGE SCALE GENOMIC DNA]</scope>
    <source>
        <strain evidence="2 3">F39-2</strain>
    </source>
</reference>
<dbReference type="PANTHER" id="PTHR30157">
    <property type="entry name" value="FERRIC REDUCTASE, NADPH-DEPENDENT"/>
    <property type="match status" value="1"/>
</dbReference>
<evidence type="ECO:0000313" key="2">
    <source>
        <dbReference type="EMBL" id="QJD97857.1"/>
    </source>
</evidence>
<evidence type="ECO:0000259" key="1">
    <source>
        <dbReference type="Pfam" id="PF04954"/>
    </source>
</evidence>
<protein>
    <recommendedName>
        <fullName evidence="1">SIP-like Rossmann fold domain-containing protein</fullName>
    </recommendedName>
</protein>
<feature type="domain" description="SIP-like Rossmann fold" evidence="1">
    <location>
        <begin position="121"/>
        <end position="233"/>
    </location>
</feature>
<dbReference type="RefSeq" id="WP_169610404.1">
    <property type="nucleotide sequence ID" value="NZ_CP051682.1"/>
</dbReference>
<dbReference type="PANTHER" id="PTHR30157:SF0">
    <property type="entry name" value="NADPH-DEPENDENT FERRIC-CHELATE REDUCTASE"/>
    <property type="match status" value="1"/>
</dbReference>
<name>A0A7L5E646_9SPHI</name>
<dbReference type="InterPro" id="IPR039374">
    <property type="entry name" value="SIP_fam"/>
</dbReference>
<dbReference type="AlphaFoldDB" id="A0A7L5E646"/>
<dbReference type="Proteomes" id="UP000503278">
    <property type="component" value="Chromosome"/>
</dbReference>
<dbReference type="Gene3D" id="2.40.30.10">
    <property type="entry name" value="Translation factors"/>
    <property type="match status" value="1"/>
</dbReference>
<keyword evidence="3" id="KW-1185">Reference proteome</keyword>